<evidence type="ECO:0000256" key="8">
    <source>
        <dbReference type="ARBA" id="ARBA00023069"/>
    </source>
</evidence>
<evidence type="ECO:0000256" key="13">
    <source>
        <dbReference type="ARBA" id="ARBA00054965"/>
    </source>
</evidence>
<evidence type="ECO:0000256" key="14">
    <source>
        <dbReference type="ARBA" id="ARBA00061678"/>
    </source>
</evidence>
<evidence type="ECO:0000256" key="6">
    <source>
        <dbReference type="ARBA" id="ARBA00022725"/>
    </source>
</evidence>
<evidence type="ECO:0000256" key="12">
    <source>
        <dbReference type="ARBA" id="ARBA00023273"/>
    </source>
</evidence>
<organism evidence="20 21">
    <name type="scientific">Caenorhabditis nigoni</name>
    <dbReference type="NCBI Taxonomy" id="1611254"/>
    <lineage>
        <taxon>Eukaryota</taxon>
        <taxon>Metazoa</taxon>
        <taxon>Ecdysozoa</taxon>
        <taxon>Nematoda</taxon>
        <taxon>Chromadorea</taxon>
        <taxon>Rhabditida</taxon>
        <taxon>Rhabditina</taxon>
        <taxon>Rhabditomorpha</taxon>
        <taxon>Rhabditoidea</taxon>
        <taxon>Rhabditidae</taxon>
        <taxon>Peloderinae</taxon>
        <taxon>Caenorhabditis</taxon>
    </lineage>
</organism>
<name>A0A2G5TA13_9PELO</name>
<dbReference type="SUPFAM" id="SSF81321">
    <property type="entry name" value="Family A G protein-coupled receptor-like"/>
    <property type="match status" value="1"/>
</dbReference>
<evidence type="ECO:0000256" key="17">
    <source>
        <dbReference type="ARBA" id="ARBA00078653"/>
    </source>
</evidence>
<keyword evidence="6" id="KW-0552">Olfaction</keyword>
<dbReference type="Pfam" id="PF10326">
    <property type="entry name" value="7TM_GPCR_Str"/>
    <property type="match status" value="1"/>
</dbReference>
<comment type="subunit">
    <text evidence="15">Interacts with odr-4.</text>
</comment>
<comment type="function">
    <text evidence="13">An odorant receptor which affects chemotaxis to the volatile odorant diacetyl. Specifies AWA neuronal cell fate via the odr-7 pathway.</text>
</comment>
<keyword evidence="2" id="KW-1003">Cell membrane</keyword>
<keyword evidence="12" id="KW-0966">Cell projection</keyword>
<comment type="caution">
    <text evidence="20">The sequence shown here is derived from an EMBL/GenBank/DDBJ whole genome shotgun (WGS) entry which is preliminary data.</text>
</comment>
<dbReference type="FunFam" id="1.20.1070.10:FF:000128">
    <property type="entry name" value="Seven TM Receptor"/>
    <property type="match status" value="1"/>
</dbReference>
<sequence>MTTKLIYKAEHETAHSDLRMASYIQLASTCVSLLLNILLCWLILKKSPKKMGSYKQLMVFTSVFEMYYTMLDGAADVTVFAHGFAVVVFREYVPNSLLPSSVSMALVIAYCVTFGMSMAILASHFVYRYSVTDSTFHHRYLSGKKYYLLFMAPFVYAIWWTSALMYGYLPNAESDEYLKARFLDTFDLRLDQISYVSPKFYKYGSQGELVFNAPAWVAVANCLMMVTSSIFCVLYLGSKCYLNIRKHLSLQSETSKFSANLQKQLFNALVIQTIIPVVLMYLPILVFFLCPMINVNLGYSSRFVSDMVALYPVIDPLPNMFIIKSYRKGIIEMFNCCGRKQEVGGNSFSAKLGTI</sequence>
<evidence type="ECO:0000256" key="19">
    <source>
        <dbReference type="SAM" id="Phobius"/>
    </source>
</evidence>
<protein>
    <recommendedName>
        <fullName evidence="16">Serpentine receptor class r-10</fullName>
    </recommendedName>
    <alternativeName>
        <fullName evidence="17">Odorant response abnormal protein 10</fullName>
    </alternativeName>
    <alternativeName>
        <fullName evidence="18">Olfactory receptor 10</fullName>
    </alternativeName>
</protein>
<evidence type="ECO:0000256" key="9">
    <source>
        <dbReference type="ARBA" id="ARBA00023136"/>
    </source>
</evidence>
<gene>
    <name evidence="20" type="primary">Cnig_chr_V.g17506</name>
    <name evidence="20" type="ORF">B9Z55_017506</name>
</gene>
<dbReference type="PANTHER" id="PTHR22943">
    <property type="entry name" value="7-TRANSMEMBRANE DOMAIN RECEPTOR C.ELEGANS"/>
    <property type="match status" value="1"/>
</dbReference>
<evidence type="ECO:0000313" key="20">
    <source>
        <dbReference type="EMBL" id="PIC24019.1"/>
    </source>
</evidence>
<evidence type="ECO:0000256" key="10">
    <source>
        <dbReference type="ARBA" id="ARBA00023170"/>
    </source>
</evidence>
<evidence type="ECO:0000256" key="11">
    <source>
        <dbReference type="ARBA" id="ARBA00023180"/>
    </source>
</evidence>
<dbReference type="EMBL" id="PDUG01000005">
    <property type="protein sequence ID" value="PIC24019.1"/>
    <property type="molecule type" value="Genomic_DNA"/>
</dbReference>
<keyword evidence="9 19" id="KW-0472">Membrane</keyword>
<proteinExistence type="inferred from homology"/>
<evidence type="ECO:0000313" key="21">
    <source>
        <dbReference type="Proteomes" id="UP000230233"/>
    </source>
</evidence>
<evidence type="ECO:0000256" key="1">
    <source>
        <dbReference type="ARBA" id="ARBA00004272"/>
    </source>
</evidence>
<feature type="transmembrane region" description="Helical" evidence="19">
    <location>
        <begin position="265"/>
        <end position="289"/>
    </location>
</feature>
<dbReference type="GO" id="GO:0006935">
    <property type="term" value="P:chemotaxis"/>
    <property type="evidence" value="ECO:0007669"/>
    <property type="project" value="UniProtKB-KW"/>
</dbReference>
<feature type="transmembrane region" description="Helical" evidence="19">
    <location>
        <begin position="65"/>
        <end position="89"/>
    </location>
</feature>
<dbReference type="GO" id="GO:0060170">
    <property type="term" value="C:ciliary membrane"/>
    <property type="evidence" value="ECO:0007669"/>
    <property type="project" value="UniProtKB-SubCell"/>
</dbReference>
<dbReference type="PANTHER" id="PTHR22943:SF97">
    <property type="entry name" value="SEVEN TM RECEPTOR"/>
    <property type="match status" value="1"/>
</dbReference>
<evidence type="ECO:0000256" key="3">
    <source>
        <dbReference type="ARBA" id="ARBA00022500"/>
    </source>
</evidence>
<keyword evidence="7 19" id="KW-1133">Transmembrane helix</keyword>
<evidence type="ECO:0000256" key="4">
    <source>
        <dbReference type="ARBA" id="ARBA00022606"/>
    </source>
</evidence>
<dbReference type="GO" id="GO:0038022">
    <property type="term" value="F:G protein-coupled olfactory receptor activity"/>
    <property type="evidence" value="ECO:0007669"/>
    <property type="project" value="TreeGrafter"/>
</dbReference>
<dbReference type="AlphaFoldDB" id="A0A2G5TA13"/>
<keyword evidence="21" id="KW-1185">Reference proteome</keyword>
<feature type="transmembrane region" description="Helical" evidence="19">
    <location>
        <begin position="215"/>
        <end position="236"/>
    </location>
</feature>
<evidence type="ECO:0000256" key="16">
    <source>
        <dbReference type="ARBA" id="ARBA00067967"/>
    </source>
</evidence>
<keyword evidence="4" id="KW-0716">Sensory transduction</keyword>
<evidence type="ECO:0000256" key="7">
    <source>
        <dbReference type="ARBA" id="ARBA00022989"/>
    </source>
</evidence>
<dbReference type="InterPro" id="IPR019428">
    <property type="entry name" value="7TM_GPCR_serpentine_rcpt_Str"/>
</dbReference>
<keyword evidence="8" id="KW-0969">Cilium</keyword>
<reference evidence="21" key="1">
    <citation type="submission" date="2017-10" db="EMBL/GenBank/DDBJ databases">
        <title>Rapid genome shrinkage in a self-fertile nematode reveals novel sperm competition proteins.</title>
        <authorList>
            <person name="Yin D."/>
            <person name="Schwarz E.M."/>
            <person name="Thomas C.G."/>
            <person name="Felde R.L."/>
            <person name="Korf I.F."/>
            <person name="Cutter A.D."/>
            <person name="Schartner C.M."/>
            <person name="Ralston E.J."/>
            <person name="Meyer B.J."/>
            <person name="Haag E.S."/>
        </authorList>
    </citation>
    <scope>NUCLEOTIDE SEQUENCE [LARGE SCALE GENOMIC DNA]</scope>
    <source>
        <strain evidence="21">JU1422</strain>
    </source>
</reference>
<keyword evidence="5 19" id="KW-0812">Transmembrane</keyword>
<keyword evidence="3" id="KW-0145">Chemotaxis</keyword>
<evidence type="ECO:0000256" key="15">
    <source>
        <dbReference type="ARBA" id="ARBA00064300"/>
    </source>
</evidence>
<feature type="transmembrane region" description="Helical" evidence="19">
    <location>
        <begin position="101"/>
        <end position="127"/>
    </location>
</feature>
<keyword evidence="11" id="KW-0325">Glycoprotein</keyword>
<dbReference type="Proteomes" id="UP000230233">
    <property type="component" value="Chromosome V"/>
</dbReference>
<evidence type="ECO:0000256" key="18">
    <source>
        <dbReference type="ARBA" id="ARBA00082489"/>
    </source>
</evidence>
<dbReference type="GO" id="GO:0042048">
    <property type="term" value="P:olfactory behavior"/>
    <property type="evidence" value="ECO:0007669"/>
    <property type="project" value="TreeGrafter"/>
</dbReference>
<comment type="similarity">
    <text evidence="14">Belongs to the nematode receptor-like protein str family.</text>
</comment>
<accession>A0A2G5TA13</accession>
<feature type="transmembrane region" description="Helical" evidence="19">
    <location>
        <begin position="147"/>
        <end position="169"/>
    </location>
</feature>
<keyword evidence="10" id="KW-0675">Receptor</keyword>
<dbReference type="OrthoDB" id="5819403at2759"/>
<evidence type="ECO:0000256" key="5">
    <source>
        <dbReference type="ARBA" id="ARBA00022692"/>
    </source>
</evidence>
<feature type="transmembrane region" description="Helical" evidence="19">
    <location>
        <begin position="20"/>
        <end position="44"/>
    </location>
</feature>
<evidence type="ECO:0000256" key="2">
    <source>
        <dbReference type="ARBA" id="ARBA00022475"/>
    </source>
</evidence>
<comment type="subcellular location">
    <subcellularLocation>
        <location evidence="1">Cell projection</location>
        <location evidence="1">Cilium membrane</location>
        <topology evidence="1">Multi-pass membrane protein</topology>
    </subcellularLocation>
</comment>